<dbReference type="Pfam" id="PF00957">
    <property type="entry name" value="Synaptobrevin"/>
    <property type="match status" value="1"/>
</dbReference>
<dbReference type="GO" id="GO:0016020">
    <property type="term" value="C:membrane"/>
    <property type="evidence" value="ECO:0007669"/>
    <property type="project" value="InterPro"/>
</dbReference>
<gene>
    <name evidence="4" type="ORF">M427DRAFT_116665</name>
</gene>
<dbReference type="PROSITE" id="PS50892">
    <property type="entry name" value="V_SNARE"/>
    <property type="match status" value="1"/>
</dbReference>
<feature type="transmembrane region" description="Helical" evidence="2">
    <location>
        <begin position="50"/>
        <end position="70"/>
    </location>
</feature>
<dbReference type="InterPro" id="IPR016444">
    <property type="entry name" value="Synaptobrevin/VAMP"/>
</dbReference>
<dbReference type="PANTHER" id="PTHR45701">
    <property type="entry name" value="SYNAPTOBREVIN FAMILY MEMBER"/>
    <property type="match status" value="1"/>
</dbReference>
<dbReference type="EMBL" id="KQ965842">
    <property type="protein sequence ID" value="KXS09979.1"/>
    <property type="molecule type" value="Genomic_DNA"/>
</dbReference>
<dbReference type="AlphaFoldDB" id="A0A138ZZQ2"/>
<name>A0A138ZZQ2_GONPJ</name>
<protein>
    <submittedName>
        <fullName evidence="4">Synaptobrevin</fullName>
    </submittedName>
</protein>
<accession>A0A138ZZQ2</accession>
<evidence type="ECO:0000313" key="5">
    <source>
        <dbReference type="Proteomes" id="UP000070544"/>
    </source>
</evidence>
<dbReference type="OrthoDB" id="190375at2759"/>
<dbReference type="InterPro" id="IPR001388">
    <property type="entry name" value="Synaptobrevin-like"/>
</dbReference>
<dbReference type="SUPFAM" id="SSF58038">
    <property type="entry name" value="SNARE fusion complex"/>
    <property type="match status" value="1"/>
</dbReference>
<dbReference type="GO" id="GO:0016192">
    <property type="term" value="P:vesicle-mediated transport"/>
    <property type="evidence" value="ECO:0007669"/>
    <property type="project" value="InterPro"/>
</dbReference>
<evidence type="ECO:0000256" key="1">
    <source>
        <dbReference type="PROSITE-ProRule" id="PRU00290"/>
    </source>
</evidence>
<keyword evidence="2" id="KW-0472">Membrane</keyword>
<organism evidence="4 5">
    <name type="scientific">Gonapodya prolifera (strain JEL478)</name>
    <name type="common">Monoblepharis prolifera</name>
    <dbReference type="NCBI Taxonomy" id="1344416"/>
    <lineage>
        <taxon>Eukaryota</taxon>
        <taxon>Fungi</taxon>
        <taxon>Fungi incertae sedis</taxon>
        <taxon>Chytridiomycota</taxon>
        <taxon>Chytridiomycota incertae sedis</taxon>
        <taxon>Monoblepharidomycetes</taxon>
        <taxon>Monoblepharidales</taxon>
        <taxon>Gonapodyaceae</taxon>
        <taxon>Gonapodya</taxon>
    </lineage>
</organism>
<dbReference type="InterPro" id="IPR042855">
    <property type="entry name" value="V_SNARE_CC"/>
</dbReference>
<dbReference type="PRINTS" id="PR00219">
    <property type="entry name" value="SYNAPTOBREVN"/>
</dbReference>
<keyword evidence="5" id="KW-1185">Reference proteome</keyword>
<dbReference type="Proteomes" id="UP000070544">
    <property type="component" value="Unassembled WGS sequence"/>
</dbReference>
<evidence type="ECO:0000313" key="4">
    <source>
        <dbReference type="EMBL" id="KXS09979.1"/>
    </source>
</evidence>
<dbReference type="PIRSF" id="PIRSF005409">
    <property type="entry name" value="Synaptobrevin_euk"/>
    <property type="match status" value="1"/>
</dbReference>
<dbReference type="Gene3D" id="1.20.5.110">
    <property type="match status" value="1"/>
</dbReference>
<dbReference type="STRING" id="1344416.A0A138ZZQ2"/>
<keyword evidence="2" id="KW-1133">Transmembrane helix</keyword>
<dbReference type="OMA" id="EVEQKMW"/>
<proteinExistence type="predicted"/>
<reference evidence="4 5" key="1">
    <citation type="journal article" date="2015" name="Genome Biol. Evol.">
        <title>Phylogenomic analyses indicate that early fungi evolved digesting cell walls of algal ancestors of land plants.</title>
        <authorList>
            <person name="Chang Y."/>
            <person name="Wang S."/>
            <person name="Sekimoto S."/>
            <person name="Aerts A.L."/>
            <person name="Choi C."/>
            <person name="Clum A."/>
            <person name="LaButti K.M."/>
            <person name="Lindquist E.A."/>
            <person name="Yee Ngan C."/>
            <person name="Ohm R.A."/>
            <person name="Salamov A.A."/>
            <person name="Grigoriev I.V."/>
            <person name="Spatafora J.W."/>
            <person name="Berbee M.L."/>
        </authorList>
    </citation>
    <scope>NUCLEOTIDE SEQUENCE [LARGE SCALE GENOMIC DNA]</scope>
    <source>
        <strain evidence="4 5">JEL478</strain>
    </source>
</reference>
<keyword evidence="2" id="KW-0812">Transmembrane</keyword>
<evidence type="ECO:0000259" key="3">
    <source>
        <dbReference type="PROSITE" id="PS50892"/>
    </source>
</evidence>
<feature type="domain" description="V-SNARE coiled-coil homology" evidence="3">
    <location>
        <begin position="1"/>
        <end position="46"/>
    </location>
</feature>
<evidence type="ECO:0000256" key="2">
    <source>
        <dbReference type="SAM" id="Phobius"/>
    </source>
</evidence>
<sequence>MQQNIQKVVERGERLETLQTKTDDLAMGAMQFKKGASGVRRQMWLKNMKLKILIAVIVIVILLIIIVPIVK</sequence>
<keyword evidence="1" id="KW-0175">Coiled coil</keyword>